<keyword evidence="2" id="KW-0812">Transmembrane</keyword>
<feature type="transmembrane region" description="Helical" evidence="2">
    <location>
        <begin position="497"/>
        <end position="515"/>
    </location>
</feature>
<dbReference type="Gene3D" id="1.20.1250.20">
    <property type="entry name" value="MFS general substrate transporter like domains"/>
    <property type="match status" value="2"/>
</dbReference>
<keyword evidence="2" id="KW-0472">Membrane</keyword>
<proteinExistence type="evidence at transcript level"/>
<feature type="transmembrane region" description="Helical" evidence="2">
    <location>
        <begin position="402"/>
        <end position="419"/>
    </location>
</feature>
<feature type="transmembrane region" description="Helical" evidence="2">
    <location>
        <begin position="93"/>
        <end position="112"/>
    </location>
</feature>
<dbReference type="PANTHER" id="PTHR11360">
    <property type="entry name" value="MONOCARBOXYLATE TRANSPORTER"/>
    <property type="match status" value="1"/>
</dbReference>
<dbReference type="PANTHER" id="PTHR11360:SF303">
    <property type="entry name" value="MAJOR FACILITATOR SUPERFAMILY (MFS) PROFILE DOMAIN-CONTAINING PROTEIN"/>
    <property type="match status" value="1"/>
</dbReference>
<reference evidence="3" key="1">
    <citation type="submission" date="2012-12" db="EMBL/GenBank/DDBJ databases">
        <title>Identification and characterization of a phenylalanine ammonia-lyase gene family in Isatis indigotica Fort.</title>
        <authorList>
            <person name="Liu Q."/>
            <person name="Chen J."/>
            <person name="Zhou X."/>
            <person name="Di P."/>
            <person name="Xiao Y."/>
            <person name="Xuan H."/>
            <person name="Zhang L."/>
            <person name="Chen W."/>
        </authorList>
    </citation>
    <scope>NUCLEOTIDE SEQUENCE</scope>
    <source>
        <tissue evidence="3">Salivary gland</tissue>
    </source>
</reference>
<dbReference type="FunFam" id="1.20.1250.20:FF:001150">
    <property type="entry name" value="Monocarboxylate transporter, putative"/>
    <property type="match status" value="1"/>
</dbReference>
<dbReference type="EMBL" id="GADI01005668">
    <property type="protein sequence ID" value="JAA68140.1"/>
    <property type="molecule type" value="mRNA"/>
</dbReference>
<protein>
    <submittedName>
        <fullName evidence="3">Putative monocarboxylate transporter</fullName>
    </submittedName>
</protein>
<feature type="transmembrane region" description="Helical" evidence="2">
    <location>
        <begin position="177"/>
        <end position="199"/>
    </location>
</feature>
<evidence type="ECO:0000313" key="3">
    <source>
        <dbReference type="EMBL" id="JAA68140.1"/>
    </source>
</evidence>
<feature type="transmembrane region" description="Helical" evidence="2">
    <location>
        <begin position="371"/>
        <end position="390"/>
    </location>
</feature>
<dbReference type="GO" id="GO:0008028">
    <property type="term" value="F:monocarboxylic acid transmembrane transporter activity"/>
    <property type="evidence" value="ECO:0007669"/>
    <property type="project" value="TreeGrafter"/>
</dbReference>
<sequence length="529" mass="57917">MTLSRSKVRVGPREGFVALDSPWSWVVSVASAWIDFWSYVLFRSSGVLFVAVVSVMGVSRGQASWPFSLVNTLYQLMGPITGVLIMKGYIRSISILGTFLSVAAAFLCFVKFDYTSLLVFIPLAGIGQGLCTPVNSVLVNQFFDRYLSSASGISLTGITLASFVFPPVVTLLLETYGLRGTFLIISGLSLHAVAGALLMRPPPWMFKRRRSGSLPLTNGETPSDKLHEKHSEDYFKSSTIVDEETASSKLGSMVSVALDATAAQVVALADHDSNEETEKKESKNNDEIVIYEMQRRDRNPVYQSTVVTLPRSSVLQLPVPKGSSWMKKVRFFKKPFYYVITVHWISSSYVNFCFLVSLVDLALSIGVDSRSASMVLSAYSVGDLAGRLLSGWISDKRFLSRPSVMMLNCGVLSVVLFLVPHCNTYSSLVLASVAVGWCVGSCVILFSVLVGAVAGLENLSLAIGVTTFFLGIATLARPTMIAHFRDTKGSYDGLYNLHGAVYGLLFLAYASRYCYQRFCSRKLKSCAAY</sequence>
<dbReference type="SUPFAM" id="SSF103473">
    <property type="entry name" value="MFS general substrate transporter"/>
    <property type="match status" value="1"/>
</dbReference>
<feature type="transmembrane region" description="Helical" evidence="2">
    <location>
        <begin position="336"/>
        <end position="359"/>
    </location>
</feature>
<evidence type="ECO:0000256" key="2">
    <source>
        <dbReference type="SAM" id="Phobius"/>
    </source>
</evidence>
<feature type="region of interest" description="Disordered" evidence="1">
    <location>
        <begin position="210"/>
        <end position="229"/>
    </location>
</feature>
<accession>A0A0K8RAJ0</accession>
<feature type="transmembrane region" description="Helical" evidence="2">
    <location>
        <begin position="65"/>
        <end position="86"/>
    </location>
</feature>
<dbReference type="InterPro" id="IPR011701">
    <property type="entry name" value="MFS"/>
</dbReference>
<dbReference type="Pfam" id="PF07690">
    <property type="entry name" value="MFS_1"/>
    <property type="match status" value="2"/>
</dbReference>
<feature type="transmembrane region" description="Helical" evidence="2">
    <location>
        <begin position="146"/>
        <end position="165"/>
    </location>
</feature>
<dbReference type="FunFam" id="1.20.1250.20:FF:000610">
    <property type="entry name" value="monocarboxylate transporter 12-like"/>
    <property type="match status" value="1"/>
</dbReference>
<feature type="transmembrane region" description="Helical" evidence="2">
    <location>
        <begin position="459"/>
        <end position="477"/>
    </location>
</feature>
<feature type="transmembrane region" description="Helical" evidence="2">
    <location>
        <begin position="118"/>
        <end position="139"/>
    </location>
</feature>
<feature type="transmembrane region" description="Helical" evidence="2">
    <location>
        <begin position="40"/>
        <end position="59"/>
    </location>
</feature>
<dbReference type="InterPro" id="IPR036259">
    <property type="entry name" value="MFS_trans_sf"/>
</dbReference>
<feature type="transmembrane region" description="Helical" evidence="2">
    <location>
        <begin position="425"/>
        <end position="452"/>
    </location>
</feature>
<dbReference type="AlphaFoldDB" id="A0A0K8RAJ0"/>
<dbReference type="InterPro" id="IPR050327">
    <property type="entry name" value="Proton-linked_MCT"/>
</dbReference>
<name>A0A0K8RAJ0_IXORI</name>
<organism evidence="3">
    <name type="scientific">Ixodes ricinus</name>
    <name type="common">Common tick</name>
    <name type="synonym">Acarus ricinus</name>
    <dbReference type="NCBI Taxonomy" id="34613"/>
    <lineage>
        <taxon>Eukaryota</taxon>
        <taxon>Metazoa</taxon>
        <taxon>Ecdysozoa</taxon>
        <taxon>Arthropoda</taxon>
        <taxon>Chelicerata</taxon>
        <taxon>Arachnida</taxon>
        <taxon>Acari</taxon>
        <taxon>Parasitiformes</taxon>
        <taxon>Ixodida</taxon>
        <taxon>Ixodoidea</taxon>
        <taxon>Ixodidae</taxon>
        <taxon>Ixodinae</taxon>
        <taxon>Ixodes</taxon>
    </lineage>
</organism>
<keyword evidence="2" id="KW-1133">Transmembrane helix</keyword>
<evidence type="ECO:0000256" key="1">
    <source>
        <dbReference type="SAM" id="MobiDB-lite"/>
    </source>
</evidence>